<keyword evidence="7" id="KW-1185">Reference proteome</keyword>
<organism evidence="4 6">
    <name type="scientific">Labedella gwakjiensis</name>
    <dbReference type="NCBI Taxonomy" id="390269"/>
    <lineage>
        <taxon>Bacteria</taxon>
        <taxon>Bacillati</taxon>
        <taxon>Actinomycetota</taxon>
        <taxon>Actinomycetes</taxon>
        <taxon>Micrococcales</taxon>
        <taxon>Microbacteriaceae</taxon>
        <taxon>Labedella</taxon>
    </lineage>
</organism>
<name>A0A2P8GSG0_9MICO</name>
<evidence type="ECO:0000313" key="7">
    <source>
        <dbReference type="Proteomes" id="UP000268291"/>
    </source>
</evidence>
<dbReference type="AlphaFoldDB" id="A0A2P8GSG0"/>
<dbReference type="EMBL" id="RZGY01000003">
    <property type="protein sequence ID" value="RUQ84394.1"/>
    <property type="molecule type" value="Genomic_DNA"/>
</dbReference>
<dbReference type="Proteomes" id="UP000268291">
    <property type="component" value="Unassembled WGS sequence"/>
</dbReference>
<keyword evidence="3" id="KW-1133">Transmembrane helix</keyword>
<reference evidence="5 7" key="2">
    <citation type="submission" date="2018-12" db="EMBL/GenBank/DDBJ databases">
        <authorList>
            <person name="hu s."/>
            <person name="Xu Y."/>
            <person name="Xu B."/>
            <person name="Li F."/>
        </authorList>
    </citation>
    <scope>NUCLEOTIDE SEQUENCE [LARGE SCALE GENOMIC DNA]</scope>
    <source>
        <strain evidence="5 7">KSW2-17</strain>
    </source>
</reference>
<evidence type="ECO:0008006" key="8">
    <source>
        <dbReference type="Google" id="ProtNLM"/>
    </source>
</evidence>
<reference evidence="4 6" key="1">
    <citation type="submission" date="2018-03" db="EMBL/GenBank/DDBJ databases">
        <title>Genomic Encyclopedia of Archaeal and Bacterial Type Strains, Phase II (KMG-II): from individual species to whole genera.</title>
        <authorList>
            <person name="Goeker M."/>
        </authorList>
    </citation>
    <scope>NUCLEOTIDE SEQUENCE [LARGE SCALE GENOMIC DNA]</scope>
    <source>
        <strain evidence="4 6">DSM 21548</strain>
    </source>
</reference>
<dbReference type="OrthoDB" id="3831250at2"/>
<keyword evidence="1" id="KW-0732">Signal</keyword>
<feature type="compositionally biased region" description="Low complexity" evidence="2">
    <location>
        <begin position="54"/>
        <end position="90"/>
    </location>
</feature>
<keyword evidence="3" id="KW-0472">Membrane</keyword>
<keyword evidence="3" id="KW-0812">Transmembrane</keyword>
<evidence type="ECO:0000256" key="2">
    <source>
        <dbReference type="SAM" id="MobiDB-lite"/>
    </source>
</evidence>
<protein>
    <recommendedName>
        <fullName evidence="8">DUF4352 domain-containing protein</fullName>
    </recommendedName>
</protein>
<dbReference type="Gene3D" id="2.60.40.1240">
    <property type="match status" value="1"/>
</dbReference>
<evidence type="ECO:0000313" key="4">
    <source>
        <dbReference type="EMBL" id="PSL36901.1"/>
    </source>
</evidence>
<sequence>MSEDTPDEETTPVESETTTDPEAHARRRGLLILVIVVVVAVVAALVIWSVNSSAPSPAATTSASSTPLPSASTPSDGSSASADPSASAEPGAGGEVVDDIRDFDEPAPIDGGVTVALDDLEAVEGEASMPGEIAGPSLRFTVTFTNDSDEAYSLLGAVTNVYYGADQIPAIELAEPGGEPFPQEVAAGKSVTGTFVYNVPTDQRDQVRITVDYEAAEPALVFEGAAPQ</sequence>
<dbReference type="InterPro" id="IPR029050">
    <property type="entry name" value="Immunoprotect_excell_Ig-like"/>
</dbReference>
<evidence type="ECO:0000313" key="5">
    <source>
        <dbReference type="EMBL" id="RUQ84394.1"/>
    </source>
</evidence>
<feature type="region of interest" description="Disordered" evidence="2">
    <location>
        <begin position="54"/>
        <end position="111"/>
    </location>
</feature>
<gene>
    <name evidence="4" type="ORF">CLV49_0503</name>
    <name evidence="5" type="ORF">ELQ93_16485</name>
</gene>
<evidence type="ECO:0000313" key="6">
    <source>
        <dbReference type="Proteomes" id="UP000241203"/>
    </source>
</evidence>
<accession>A0A2P8GSG0</accession>
<evidence type="ECO:0000256" key="1">
    <source>
        <dbReference type="ARBA" id="ARBA00022729"/>
    </source>
</evidence>
<dbReference type="EMBL" id="PYAU01000001">
    <property type="protein sequence ID" value="PSL36901.1"/>
    <property type="molecule type" value="Genomic_DNA"/>
</dbReference>
<feature type="region of interest" description="Disordered" evidence="2">
    <location>
        <begin position="1"/>
        <end position="22"/>
    </location>
</feature>
<dbReference type="RefSeq" id="WP_106562120.1">
    <property type="nucleotide sequence ID" value="NZ_PYAU01000001.1"/>
</dbReference>
<proteinExistence type="predicted"/>
<feature type="compositionally biased region" description="Acidic residues" evidence="2">
    <location>
        <begin position="1"/>
        <end position="11"/>
    </location>
</feature>
<comment type="caution">
    <text evidence="4">The sequence shown here is derived from an EMBL/GenBank/DDBJ whole genome shotgun (WGS) entry which is preliminary data.</text>
</comment>
<evidence type="ECO:0000256" key="3">
    <source>
        <dbReference type="SAM" id="Phobius"/>
    </source>
</evidence>
<feature type="transmembrane region" description="Helical" evidence="3">
    <location>
        <begin position="30"/>
        <end position="50"/>
    </location>
</feature>
<dbReference type="Proteomes" id="UP000241203">
    <property type="component" value="Unassembled WGS sequence"/>
</dbReference>